<dbReference type="OrthoDB" id="9990015at2"/>
<dbReference type="RefSeq" id="WP_038682864.1">
    <property type="nucleotide sequence ID" value="NZ_CP007514.1"/>
</dbReference>
<accession>A0A023X5Z5</accession>
<dbReference type="KEGG" id="rrd:RradSPS_2323"/>
<dbReference type="EMBL" id="CP007514">
    <property type="protein sequence ID" value="AHY47606.1"/>
    <property type="molecule type" value="Genomic_DNA"/>
</dbReference>
<feature type="transmembrane region" description="Helical" evidence="1">
    <location>
        <begin position="43"/>
        <end position="64"/>
    </location>
</feature>
<keyword evidence="1" id="KW-1133">Transmembrane helix</keyword>
<dbReference type="STRING" id="42256.RradSPS_2323"/>
<name>A0A023X5Z5_RUBRA</name>
<reference evidence="3" key="2">
    <citation type="submission" date="2023-11" db="EMBL/GenBank/DDBJ databases">
        <title>MicrobeMod: A computational toolkit for identifying prokaryotic methylation and restriction-modification with nanopore sequencing.</title>
        <authorList>
            <person name="Crits-Christoph A."/>
            <person name="Kang S.C."/>
            <person name="Lee H."/>
            <person name="Ostrov N."/>
        </authorList>
    </citation>
    <scope>NUCLEOTIDE SEQUENCE</scope>
    <source>
        <strain evidence="3">ATCC 51242</strain>
    </source>
</reference>
<dbReference type="Proteomes" id="UP001281130">
    <property type="component" value="Unassembled WGS sequence"/>
</dbReference>
<keyword evidence="1" id="KW-0472">Membrane</keyword>
<feature type="transmembrane region" description="Helical" evidence="1">
    <location>
        <begin position="12"/>
        <end position="31"/>
    </location>
</feature>
<proteinExistence type="predicted"/>
<dbReference type="HOGENOM" id="CLU_1804767_0_0_11"/>
<feature type="transmembrane region" description="Helical" evidence="1">
    <location>
        <begin position="110"/>
        <end position="131"/>
    </location>
</feature>
<dbReference type="EMBL" id="JAWXXX010000001">
    <property type="protein sequence ID" value="MDX5895011.1"/>
    <property type="molecule type" value="Genomic_DNA"/>
</dbReference>
<keyword evidence="4" id="KW-1185">Reference proteome</keyword>
<sequence>MHAGIPGIGLGGLFFVLSTFVMLAVEVVRTLQGRSSLARWRRVGFQFSIASGIVLVTAIMLWVLDLLLLGTIFSSVGNGPVRVGDHEASTGVGDRLVEALSALPVATTPLLGTLALLVFVLCVAEAGRLLVRRPGPGPARERS</sequence>
<keyword evidence="1" id="KW-0812">Transmembrane</keyword>
<protein>
    <submittedName>
        <fullName evidence="2">Uncharacterized protein</fullName>
    </submittedName>
</protein>
<dbReference type="AlphaFoldDB" id="A0A023X5Z5"/>
<reference evidence="2 4" key="1">
    <citation type="submission" date="2014-03" db="EMBL/GenBank/DDBJ databases">
        <title>Complete genome sequence of the Radio-Resistant Rubrobacter radiotolerans RSPS-4.</title>
        <authorList>
            <person name="Egas C.C."/>
            <person name="Barroso C.C."/>
            <person name="Froufe H.J.C."/>
            <person name="Pacheco J.J."/>
            <person name="Albuquerque L.L."/>
            <person name="da Costa M.M.S."/>
        </authorList>
    </citation>
    <scope>NUCLEOTIDE SEQUENCE [LARGE SCALE GENOMIC DNA]</scope>
    <source>
        <strain evidence="2 4">RSPS-4</strain>
    </source>
</reference>
<organism evidence="2 4">
    <name type="scientific">Rubrobacter radiotolerans</name>
    <name type="common">Arthrobacter radiotolerans</name>
    <dbReference type="NCBI Taxonomy" id="42256"/>
    <lineage>
        <taxon>Bacteria</taxon>
        <taxon>Bacillati</taxon>
        <taxon>Actinomycetota</taxon>
        <taxon>Rubrobacteria</taxon>
        <taxon>Rubrobacterales</taxon>
        <taxon>Rubrobacteraceae</taxon>
        <taxon>Rubrobacter</taxon>
    </lineage>
</organism>
<evidence type="ECO:0000313" key="2">
    <source>
        <dbReference type="EMBL" id="AHY47606.1"/>
    </source>
</evidence>
<evidence type="ECO:0000256" key="1">
    <source>
        <dbReference type="SAM" id="Phobius"/>
    </source>
</evidence>
<dbReference type="Proteomes" id="UP000025229">
    <property type="component" value="Chromosome"/>
</dbReference>
<evidence type="ECO:0000313" key="4">
    <source>
        <dbReference type="Proteomes" id="UP000025229"/>
    </source>
</evidence>
<gene>
    <name evidence="2" type="ORF">RradSPS_2323</name>
    <name evidence="3" type="ORF">SIL72_13375</name>
</gene>
<evidence type="ECO:0000313" key="3">
    <source>
        <dbReference type="EMBL" id="MDX5895011.1"/>
    </source>
</evidence>